<dbReference type="Pfam" id="PF01113">
    <property type="entry name" value="DapB_N"/>
    <property type="match status" value="1"/>
</dbReference>
<feature type="binding site" evidence="12">
    <location>
        <position position="31"/>
    </location>
    <ligand>
        <name>NAD(+)</name>
        <dbReference type="ChEBI" id="CHEBI:57540"/>
    </ligand>
</feature>
<evidence type="ECO:0000256" key="2">
    <source>
        <dbReference type="ARBA" id="ARBA00022605"/>
    </source>
</evidence>
<dbReference type="UniPathway" id="UPA00034">
    <property type="reaction ID" value="UER00018"/>
</dbReference>
<dbReference type="PANTHER" id="PTHR20836:SF0">
    <property type="entry name" value="4-HYDROXY-TETRAHYDRODIPICOLINATE REDUCTASE 1, CHLOROPLASTIC-RELATED"/>
    <property type="match status" value="1"/>
</dbReference>
<comment type="catalytic activity">
    <reaction evidence="10 12">
        <text>(S)-2,3,4,5-tetrahydrodipicolinate + NADP(+) + H2O = (2S,4S)-4-hydroxy-2,3,4,5-tetrahydrodipicolinate + NADPH + H(+)</text>
        <dbReference type="Rhea" id="RHEA:35331"/>
        <dbReference type="ChEBI" id="CHEBI:15377"/>
        <dbReference type="ChEBI" id="CHEBI:15378"/>
        <dbReference type="ChEBI" id="CHEBI:16845"/>
        <dbReference type="ChEBI" id="CHEBI:57783"/>
        <dbReference type="ChEBI" id="CHEBI:58349"/>
        <dbReference type="ChEBI" id="CHEBI:67139"/>
        <dbReference type="EC" id="1.17.1.8"/>
    </reaction>
</comment>
<dbReference type="InterPro" id="IPR022663">
    <property type="entry name" value="DapB_C"/>
</dbReference>
<evidence type="ECO:0000256" key="8">
    <source>
        <dbReference type="ARBA" id="ARBA00037922"/>
    </source>
</evidence>
<dbReference type="PANTHER" id="PTHR20836">
    <property type="entry name" value="DIHYDRODIPICOLINATE REDUCTASE"/>
    <property type="match status" value="1"/>
</dbReference>
<evidence type="ECO:0000256" key="12">
    <source>
        <dbReference type="HAMAP-Rule" id="MF_00102"/>
    </source>
</evidence>
<evidence type="ECO:0000259" key="14">
    <source>
        <dbReference type="Pfam" id="PF05173"/>
    </source>
</evidence>
<dbReference type="GO" id="GO:0009089">
    <property type="term" value="P:lysine biosynthetic process via diaminopimelate"/>
    <property type="evidence" value="ECO:0007669"/>
    <property type="project" value="UniProtKB-UniRule"/>
</dbReference>
<organism evidence="15 16">
    <name type="scientific">Parasphaerochaeta coccoides (strain ATCC BAA-1237 / DSM 17374 / SPN1)</name>
    <name type="common">Sphaerochaeta coccoides</name>
    <dbReference type="NCBI Taxonomy" id="760011"/>
    <lineage>
        <taxon>Bacteria</taxon>
        <taxon>Pseudomonadati</taxon>
        <taxon>Spirochaetota</taxon>
        <taxon>Spirochaetia</taxon>
        <taxon>Spirochaetales</taxon>
        <taxon>Sphaerochaetaceae</taxon>
        <taxon>Parasphaerochaeta</taxon>
    </lineage>
</organism>
<feature type="binding site" evidence="12">
    <location>
        <begin position="106"/>
        <end position="109"/>
    </location>
    <ligand>
        <name>NAD(+)</name>
        <dbReference type="ChEBI" id="CHEBI:57540"/>
    </ligand>
</feature>
<dbReference type="NCBIfam" id="TIGR00036">
    <property type="entry name" value="dapB"/>
    <property type="match status" value="1"/>
</dbReference>
<dbReference type="GO" id="GO:0019877">
    <property type="term" value="P:diaminopimelate biosynthetic process"/>
    <property type="evidence" value="ECO:0007669"/>
    <property type="project" value="UniProtKB-UniRule"/>
</dbReference>
<dbReference type="Gene3D" id="3.40.50.720">
    <property type="entry name" value="NAD(P)-binding Rossmann-like Domain"/>
    <property type="match status" value="1"/>
</dbReference>
<keyword evidence="4 12" id="KW-0220">Diaminopimelate biosynthesis</keyword>
<dbReference type="Pfam" id="PF05173">
    <property type="entry name" value="DapB_C"/>
    <property type="match status" value="1"/>
</dbReference>
<evidence type="ECO:0000256" key="10">
    <source>
        <dbReference type="ARBA" id="ARBA00049080"/>
    </source>
</evidence>
<comment type="function">
    <text evidence="12">Catalyzes the conversion of 4-hydroxy-tetrahydrodipicolinate (HTPA) to tetrahydrodipicolinate.</text>
</comment>
<feature type="binding site" evidence="12">
    <location>
        <begin position="81"/>
        <end position="83"/>
    </location>
    <ligand>
        <name>NAD(+)</name>
        <dbReference type="ChEBI" id="CHEBI:57540"/>
    </ligand>
</feature>
<dbReference type="InterPro" id="IPR000846">
    <property type="entry name" value="DapB_N"/>
</dbReference>
<sequence length="248" mass="26978">MRIGIVGYGRMGHLIESLARQKGWKVVAIIDPVMDSPSVTARTLSASAMKECDVVVDFSSPESAVDNILFYAREDIPAVIGTTGWHERLDEVRAQVDENRAAIIYSGNFSIGVHLFVSIVRHAARLIDGFDDYDALVSELHHAGKADSPSGTALMIATAIMDNVKRKKHVETGRLDRMRAADELHVVSGRVGSVPGTHTVIFDSPADTLELTHRARSREGFAYGALAAAQWIADGRKGFFTLDDMMGA</sequence>
<dbReference type="RefSeq" id="WP_013739401.1">
    <property type="nucleotide sequence ID" value="NC_015436.1"/>
</dbReference>
<protein>
    <recommendedName>
        <fullName evidence="9 12">4-hydroxy-tetrahydrodipicolinate reductase</fullName>
        <shortName evidence="12">HTPA reductase</shortName>
        <ecNumber evidence="9 12">1.17.1.8</ecNumber>
    </recommendedName>
</protein>
<evidence type="ECO:0000256" key="5">
    <source>
        <dbReference type="ARBA" id="ARBA00023002"/>
    </source>
</evidence>
<dbReference type="HAMAP" id="MF_00102">
    <property type="entry name" value="DapB"/>
    <property type="match status" value="1"/>
</dbReference>
<dbReference type="GO" id="GO:0005829">
    <property type="term" value="C:cytosol"/>
    <property type="evidence" value="ECO:0007669"/>
    <property type="project" value="TreeGrafter"/>
</dbReference>
<feature type="active site" description="Proton donor" evidence="12">
    <location>
        <position position="145"/>
    </location>
</feature>
<keyword evidence="7 12" id="KW-0457">Lysine biosynthesis</keyword>
<keyword evidence="3 12" id="KW-0521">NADP</keyword>
<feature type="binding site" evidence="12">
    <location>
        <position position="142"/>
    </location>
    <ligand>
        <name>(S)-2,3,4,5-tetrahydrodipicolinate</name>
        <dbReference type="ChEBI" id="CHEBI:16845"/>
    </ligand>
</feature>
<dbReference type="HOGENOM" id="CLU_047479_1_0_12"/>
<keyword evidence="6 12" id="KW-0520">NAD</keyword>
<comment type="catalytic activity">
    <reaction evidence="11 12">
        <text>(S)-2,3,4,5-tetrahydrodipicolinate + NAD(+) + H2O = (2S,4S)-4-hydroxy-2,3,4,5-tetrahydrodipicolinate + NADH + H(+)</text>
        <dbReference type="Rhea" id="RHEA:35323"/>
        <dbReference type="ChEBI" id="CHEBI:15377"/>
        <dbReference type="ChEBI" id="CHEBI:15378"/>
        <dbReference type="ChEBI" id="CHEBI:16845"/>
        <dbReference type="ChEBI" id="CHEBI:57540"/>
        <dbReference type="ChEBI" id="CHEBI:57945"/>
        <dbReference type="ChEBI" id="CHEBI:67139"/>
        <dbReference type="EC" id="1.17.1.8"/>
    </reaction>
</comment>
<comment type="pathway">
    <text evidence="8 12">Amino-acid biosynthesis; L-lysine biosynthesis via DAP pathway; (S)-tetrahydrodipicolinate from L-aspartate: step 4/4.</text>
</comment>
<dbReference type="STRING" id="760011.Spico_0780"/>
<evidence type="ECO:0000256" key="9">
    <source>
        <dbReference type="ARBA" id="ARBA00038983"/>
    </source>
</evidence>
<keyword evidence="2 12" id="KW-0028">Amino-acid biosynthesis</keyword>
<keyword evidence="12" id="KW-0963">Cytoplasm</keyword>
<accession>F4GHA6</accession>
<dbReference type="KEGG" id="scc:Spico_0780"/>
<dbReference type="Gene3D" id="3.30.360.10">
    <property type="entry name" value="Dihydrodipicolinate Reductase, domain 2"/>
    <property type="match status" value="1"/>
</dbReference>
<gene>
    <name evidence="12" type="primary">dapB</name>
    <name evidence="15" type="ordered locus">Spico_0780</name>
</gene>
<dbReference type="Proteomes" id="UP000007939">
    <property type="component" value="Chromosome"/>
</dbReference>
<dbReference type="GO" id="GO:0050661">
    <property type="term" value="F:NADP binding"/>
    <property type="evidence" value="ECO:0007669"/>
    <property type="project" value="UniProtKB-UniRule"/>
</dbReference>
<dbReference type="GO" id="GO:0016726">
    <property type="term" value="F:oxidoreductase activity, acting on CH or CH2 groups, NAD or NADP as acceptor"/>
    <property type="evidence" value="ECO:0007669"/>
    <property type="project" value="UniProtKB-UniRule"/>
</dbReference>
<dbReference type="EMBL" id="CP002659">
    <property type="protein sequence ID" value="AEC02005.1"/>
    <property type="molecule type" value="Genomic_DNA"/>
</dbReference>
<dbReference type="CDD" id="cd02274">
    <property type="entry name" value="DHDPR_N"/>
    <property type="match status" value="1"/>
</dbReference>
<dbReference type="eggNOG" id="COG0289">
    <property type="taxonomic scope" value="Bacteria"/>
</dbReference>
<evidence type="ECO:0000313" key="16">
    <source>
        <dbReference type="Proteomes" id="UP000007939"/>
    </source>
</evidence>
<dbReference type="EC" id="1.17.1.8" evidence="9 12"/>
<name>F4GHA6_PARC1</name>
<comment type="caution">
    <text evidence="12">Lacks conserved residue(s) required for the propagation of feature annotation.</text>
</comment>
<dbReference type="OrthoDB" id="9790352at2"/>
<evidence type="ECO:0000256" key="4">
    <source>
        <dbReference type="ARBA" id="ARBA00022915"/>
    </source>
</evidence>
<keyword evidence="5 12" id="KW-0560">Oxidoreductase</keyword>
<dbReference type="InterPro" id="IPR036291">
    <property type="entry name" value="NAD(P)-bd_dom_sf"/>
</dbReference>
<dbReference type="PIRSF" id="PIRSF000161">
    <property type="entry name" value="DHPR"/>
    <property type="match status" value="1"/>
</dbReference>
<comment type="subunit">
    <text evidence="12">Homotetramer.</text>
</comment>
<comment type="caution">
    <text evidence="12">Was originally thought to be a dihydrodipicolinate reductase (DHDPR), catalyzing the conversion of dihydrodipicolinate to tetrahydrodipicolinate. However, it was shown in E.coli that the substrate of the enzymatic reaction is not dihydrodipicolinate (DHDP) but in fact (2S,4S)-4-hydroxy-2,3,4,5-tetrahydrodipicolinic acid (HTPA), the product released by the DapA-catalyzed reaction.</text>
</comment>
<comment type="subcellular location">
    <subcellularLocation>
        <location evidence="12">Cytoplasm</location>
    </subcellularLocation>
</comment>
<evidence type="ECO:0000259" key="13">
    <source>
        <dbReference type="Pfam" id="PF01113"/>
    </source>
</evidence>
<feature type="active site" description="Proton donor/acceptor" evidence="12">
    <location>
        <position position="141"/>
    </location>
</feature>
<reference evidence="15 16" key="2">
    <citation type="journal article" date="2012" name="Stand. Genomic Sci.">
        <title>Complete genome sequence of the termite hindgut bacterium Spirochaeta coccoides type strain (SPN1(T)), reclassification in the genus Sphaerochaeta as Sphaerochaeta coccoides comb. nov. and emendations of the family Spirochaetaceae and the genus Sphaerochaeta.</title>
        <authorList>
            <person name="Abt B."/>
            <person name="Han C."/>
            <person name="Scheuner C."/>
            <person name="Lu M."/>
            <person name="Lapidus A."/>
            <person name="Nolan M."/>
            <person name="Lucas S."/>
            <person name="Hammon N."/>
            <person name="Deshpande S."/>
            <person name="Cheng J.F."/>
            <person name="Tapia R."/>
            <person name="Goodwin L.A."/>
            <person name="Pitluck S."/>
            <person name="Liolios K."/>
            <person name="Pagani I."/>
            <person name="Ivanova N."/>
            <person name="Mavromatis K."/>
            <person name="Mikhailova N."/>
            <person name="Huntemann M."/>
            <person name="Pati A."/>
            <person name="Chen A."/>
            <person name="Palaniappan K."/>
            <person name="Land M."/>
            <person name="Hauser L."/>
            <person name="Brambilla E.M."/>
            <person name="Rohde M."/>
            <person name="Spring S."/>
            <person name="Gronow S."/>
            <person name="Goker M."/>
            <person name="Woyke T."/>
            <person name="Bristow J."/>
            <person name="Eisen J.A."/>
            <person name="Markowitz V."/>
            <person name="Hugenholtz P."/>
            <person name="Kyrpides N.C."/>
            <person name="Klenk H.P."/>
            <person name="Detter J.C."/>
        </authorList>
    </citation>
    <scope>NUCLEOTIDE SEQUENCE [LARGE SCALE GENOMIC DNA]</scope>
    <source>
        <strain evidence="16">ATCC BAA-1237 / DSM 17374 / SPN1</strain>
    </source>
</reference>
<dbReference type="SUPFAM" id="SSF51735">
    <property type="entry name" value="NAD(P)-binding Rossmann-fold domains"/>
    <property type="match status" value="1"/>
</dbReference>
<dbReference type="SUPFAM" id="SSF55347">
    <property type="entry name" value="Glyceraldehyde-3-phosphate dehydrogenase-like, C-terminal domain"/>
    <property type="match status" value="1"/>
</dbReference>
<feature type="domain" description="Dihydrodipicolinate reductase C-terminal" evidence="14">
    <location>
        <begin position="112"/>
        <end position="246"/>
    </location>
</feature>
<keyword evidence="16" id="KW-1185">Reference proteome</keyword>
<evidence type="ECO:0000256" key="6">
    <source>
        <dbReference type="ARBA" id="ARBA00023027"/>
    </source>
</evidence>
<evidence type="ECO:0000256" key="11">
    <source>
        <dbReference type="ARBA" id="ARBA00049396"/>
    </source>
</evidence>
<evidence type="ECO:0000313" key="15">
    <source>
        <dbReference type="EMBL" id="AEC02005.1"/>
    </source>
</evidence>
<dbReference type="SMR" id="F4GHA6"/>
<dbReference type="GO" id="GO:0008839">
    <property type="term" value="F:4-hydroxy-tetrahydrodipicolinate reductase"/>
    <property type="evidence" value="ECO:0007669"/>
    <property type="project" value="UniProtKB-UniRule"/>
</dbReference>
<reference evidence="16" key="1">
    <citation type="submission" date="2011-04" db="EMBL/GenBank/DDBJ databases">
        <title>The complete genome of Spirochaeta coccoides DSM 17374.</title>
        <authorList>
            <person name="Lucas S."/>
            <person name="Copeland A."/>
            <person name="Lapidus A."/>
            <person name="Bruce D."/>
            <person name="Goodwin L."/>
            <person name="Pitluck S."/>
            <person name="Peters L."/>
            <person name="Kyrpides N."/>
            <person name="Mavromatis K."/>
            <person name="Pagani I."/>
            <person name="Ivanova N."/>
            <person name="Ovchinnikova G."/>
            <person name="Lu M."/>
            <person name="Detter J.C."/>
            <person name="Tapia R."/>
            <person name="Han C."/>
            <person name="Land M."/>
            <person name="Hauser L."/>
            <person name="Markowitz V."/>
            <person name="Cheng J.-F."/>
            <person name="Hugenholtz P."/>
            <person name="Woyke T."/>
            <person name="Wu D."/>
            <person name="Spring S."/>
            <person name="Schroeder M."/>
            <person name="Brambilla E."/>
            <person name="Klenk H.-P."/>
            <person name="Eisen J.A."/>
        </authorList>
    </citation>
    <scope>NUCLEOTIDE SEQUENCE [LARGE SCALE GENOMIC DNA]</scope>
    <source>
        <strain evidence="16">ATCC BAA-1237 / DSM 17374 / SPN1</strain>
    </source>
</reference>
<evidence type="ECO:0000256" key="7">
    <source>
        <dbReference type="ARBA" id="ARBA00023154"/>
    </source>
</evidence>
<comment type="similarity">
    <text evidence="1 12">Belongs to the DapB family.</text>
</comment>
<evidence type="ECO:0000256" key="1">
    <source>
        <dbReference type="ARBA" id="ARBA00006642"/>
    </source>
</evidence>
<feature type="binding site" evidence="12">
    <location>
        <begin position="151"/>
        <end position="152"/>
    </location>
    <ligand>
        <name>(S)-2,3,4,5-tetrahydrodipicolinate</name>
        <dbReference type="ChEBI" id="CHEBI:16845"/>
    </ligand>
</feature>
<dbReference type="GO" id="GO:0051287">
    <property type="term" value="F:NAD binding"/>
    <property type="evidence" value="ECO:0007669"/>
    <property type="project" value="UniProtKB-UniRule"/>
</dbReference>
<feature type="domain" description="Dihydrodipicolinate reductase N-terminal" evidence="13">
    <location>
        <begin position="1"/>
        <end position="109"/>
    </location>
</feature>
<dbReference type="InterPro" id="IPR023940">
    <property type="entry name" value="DHDPR_bac"/>
</dbReference>
<dbReference type="AlphaFoldDB" id="F4GHA6"/>
<proteinExistence type="inferred from homology"/>
<evidence type="ECO:0000256" key="3">
    <source>
        <dbReference type="ARBA" id="ARBA00022857"/>
    </source>
</evidence>